<evidence type="ECO:0000313" key="4">
    <source>
        <dbReference type="EMBL" id="NMX95657.1"/>
    </source>
</evidence>
<dbReference type="InterPro" id="IPR027417">
    <property type="entry name" value="P-loop_NTPase"/>
</dbReference>
<dbReference type="InterPro" id="IPR004843">
    <property type="entry name" value="Calcineurin-like_PHP"/>
</dbReference>
<dbReference type="InterPro" id="IPR029052">
    <property type="entry name" value="Metallo-depent_PP-like"/>
</dbReference>
<organism evidence="4 5">
    <name type="scientific">Pseudomonas veronii</name>
    <dbReference type="NCBI Taxonomy" id="76761"/>
    <lineage>
        <taxon>Bacteria</taxon>
        <taxon>Pseudomonadati</taxon>
        <taxon>Pseudomonadota</taxon>
        <taxon>Gammaproteobacteria</taxon>
        <taxon>Pseudomonadales</taxon>
        <taxon>Pseudomonadaceae</taxon>
        <taxon>Pseudomonas</taxon>
    </lineage>
</organism>
<accession>A0A7Y0ZPK6</accession>
<feature type="domain" description="Calcineurin-like phosphoesterase" evidence="2">
    <location>
        <begin position="5"/>
        <end position="235"/>
    </location>
</feature>
<dbReference type="Pfam" id="PF24406">
    <property type="entry name" value="nSTAND_NTPase4"/>
    <property type="match status" value="1"/>
</dbReference>
<dbReference type="Gene3D" id="3.60.21.10">
    <property type="match status" value="1"/>
</dbReference>
<gene>
    <name evidence="4" type="ORF">HBO43_03505</name>
</gene>
<proteinExistence type="predicted"/>
<comment type="caution">
    <text evidence="4">The sequence shown here is derived from an EMBL/GenBank/DDBJ whole genome shotgun (WGS) entry which is preliminary data.</text>
</comment>
<evidence type="ECO:0000256" key="1">
    <source>
        <dbReference type="SAM" id="MobiDB-lite"/>
    </source>
</evidence>
<dbReference type="OrthoDB" id="9811542at2"/>
<dbReference type="EMBL" id="JAAQWE010000002">
    <property type="protein sequence ID" value="NMX95657.1"/>
    <property type="molecule type" value="Genomic_DNA"/>
</dbReference>
<feature type="domain" description="STAND NTPase 4 small alpha/beta" evidence="3">
    <location>
        <begin position="623"/>
        <end position="676"/>
    </location>
</feature>
<evidence type="ECO:0000313" key="5">
    <source>
        <dbReference type="Proteomes" id="UP000552560"/>
    </source>
</evidence>
<reference evidence="4 5" key="1">
    <citation type="journal article" date="2020" name="Front. Microbiol.">
        <title>Genetic Organization of the aprX-lipA2 Operon Affects the Proteolytic Potential of Pseudomonas Species in Milk.</title>
        <authorList>
            <person name="Maier C."/>
            <person name="Huptas C."/>
            <person name="von Neubeck M."/>
            <person name="Scherer S."/>
            <person name="Wenning M."/>
            <person name="Lucking G."/>
        </authorList>
    </citation>
    <scope>NUCLEOTIDE SEQUENCE [LARGE SCALE GENOMIC DNA]</scope>
    <source>
        <strain evidence="4 5">WS 4671</strain>
    </source>
</reference>
<sequence length="1021" mass="117009">MKLGVLHLSDIHFRRDTDPARKYGECVAKACYQIARRSDEFVVVVTGDIAFGGQATEYKYASELLSTISTKLQAEIGRPINVFLAPGNHDCALIPEDAIRTLTIDKVIEMQGEEVNPAYIDKCTEAQVEYFKFEANTRLLAPVFEDRLWKEFELPVGDGILRISSINAAWMSKLHESAGQLVFPIQKYIEHLEEPSTLRLALIHHPLNWYCQNTYHPMRRALKTHCNAILSGHEHSIGSEVVSDLNGSTLMLEAPALQPHESNLEPQFTCLLFETENKVVYEARFKATEHLPEQLGDELEHSFDTSPKCSRLNKIHPAFLKVLMDPGGNFTHPLRGPLSAEEIFVYPQLEENDSDVAKKTVFGDEICAGWEIGKRILILADDEGGKTFLLRKYFCDIHEQGGLPLYIKSEDIKSVTERDIDKLIDQVASQQYVNPDEFKYAEKSTKVVLIDDLDRIKGDLKVQERLIEILQDRFISVILTGHTRYKINELLGGEASKYLIEYASYKIRPFGHLLRNTLIKKWCMLGEVKTLVDFDRKVYGAETLVNGILGKSIVPAKPVYLLIFLQSSEQNEQGELQNSSFSYYYQYLITKSLKDAGYRSDEFDEMFSYLSQMAWHFKENGRKELSTAELREFNTKFSDEFTSVDFDQRINLLYSAKIIAKNGDYYRFTYAYIYYLLVGKYLSDNLHEEEVMQIVEQYCEQLYIRENANIIMFLTHYSSDPRVINKISSSLDSCFSDNEPLHLNGDMAAINSLVESAARLVIKDLNVGENQQNNKKNQDRYESDQAEDDERNVRVRENEHGEETQTVLGISSDINLTIKTSEILAHIVKNYYGSIKKDRKQQYIQSIFDSSLRTLSKLFSEILEQPDRFVAEIEKELAERFPKMLAEERTAQAKKFAFQLVGLITTSFIARTGNLVSSDKIREDVSRSVAEKQGNAYRLIEMASCLTQPGQIPFDYLDKLARDLKSNTFAFTILQSLIYYHLHMFHTTDKDKQRLSSIAQISIQQSRAIDHKSRKSKADSL</sequence>
<evidence type="ECO:0000259" key="3">
    <source>
        <dbReference type="Pfam" id="PF24406"/>
    </source>
</evidence>
<protein>
    <recommendedName>
        <fullName evidence="6">Calcineurin-like phosphoesterase domain-containing protein</fullName>
    </recommendedName>
</protein>
<dbReference type="SUPFAM" id="SSF56300">
    <property type="entry name" value="Metallo-dependent phosphatases"/>
    <property type="match status" value="1"/>
</dbReference>
<dbReference type="GO" id="GO:0016787">
    <property type="term" value="F:hydrolase activity"/>
    <property type="evidence" value="ECO:0007669"/>
    <property type="project" value="InterPro"/>
</dbReference>
<dbReference type="InterPro" id="IPR057123">
    <property type="entry name" value="STAND_NTPase4_dom"/>
</dbReference>
<name>A0A7Y0ZPK6_PSEVE</name>
<dbReference type="AlphaFoldDB" id="A0A7Y0ZPK6"/>
<feature type="region of interest" description="Disordered" evidence="1">
    <location>
        <begin position="769"/>
        <end position="803"/>
    </location>
</feature>
<dbReference type="Proteomes" id="UP000552560">
    <property type="component" value="Unassembled WGS sequence"/>
</dbReference>
<feature type="compositionally biased region" description="Basic and acidic residues" evidence="1">
    <location>
        <begin position="791"/>
        <end position="803"/>
    </location>
</feature>
<dbReference type="Gene3D" id="3.40.50.300">
    <property type="entry name" value="P-loop containing nucleotide triphosphate hydrolases"/>
    <property type="match status" value="1"/>
</dbReference>
<evidence type="ECO:0008006" key="6">
    <source>
        <dbReference type="Google" id="ProtNLM"/>
    </source>
</evidence>
<dbReference type="RefSeq" id="WP_057004010.1">
    <property type="nucleotide sequence ID" value="NZ_CP149793.1"/>
</dbReference>
<dbReference type="SUPFAM" id="SSF52540">
    <property type="entry name" value="P-loop containing nucleoside triphosphate hydrolases"/>
    <property type="match status" value="1"/>
</dbReference>
<evidence type="ECO:0000259" key="2">
    <source>
        <dbReference type="Pfam" id="PF00149"/>
    </source>
</evidence>
<dbReference type="Pfam" id="PF00149">
    <property type="entry name" value="Metallophos"/>
    <property type="match status" value="1"/>
</dbReference>